<dbReference type="Proteomes" id="UP000002254">
    <property type="component" value="Chromosome 12"/>
</dbReference>
<reference evidence="1 2" key="1">
    <citation type="journal article" date="2005" name="Nature">
        <title>Genome sequence, comparative analysis and haplotype structure of the domestic dog.</title>
        <authorList>
            <consortium name="Broad Sequencing Platform"/>
            <person name="Lindblad-Toh K."/>
            <person name="Wade C.M."/>
            <person name="Mikkelsen T.S."/>
            <person name="Karlsson E.K."/>
            <person name="Jaffe D.B."/>
            <person name="Kamal M."/>
            <person name="Clamp M."/>
            <person name="Chang J.L."/>
            <person name="Kulbokas E.J. III"/>
            <person name="Zody M.C."/>
            <person name="Mauceli E."/>
            <person name="Xie X."/>
            <person name="Breen M."/>
            <person name="Wayne R.K."/>
            <person name="Ostrander E.A."/>
            <person name="Ponting C.P."/>
            <person name="Galibert F."/>
            <person name="Smith D.R."/>
            <person name="DeJong P.J."/>
            <person name="Kirkness E."/>
            <person name="Alvarez P."/>
            <person name="Biagi T."/>
            <person name="Brockman W."/>
            <person name="Butler J."/>
            <person name="Chin C.W."/>
            <person name="Cook A."/>
            <person name="Cuff J."/>
            <person name="Daly M.J."/>
            <person name="DeCaprio D."/>
            <person name="Gnerre S."/>
            <person name="Grabherr M."/>
            <person name="Kellis M."/>
            <person name="Kleber M."/>
            <person name="Bardeleben C."/>
            <person name="Goodstadt L."/>
            <person name="Heger A."/>
            <person name="Hitte C."/>
            <person name="Kim L."/>
            <person name="Koepfli K.P."/>
            <person name="Parker H.G."/>
            <person name="Pollinger J.P."/>
            <person name="Searle S.M."/>
            <person name="Sutter N.B."/>
            <person name="Thomas R."/>
            <person name="Webber C."/>
            <person name="Baldwin J."/>
            <person name="Abebe A."/>
            <person name="Abouelleil A."/>
            <person name="Aftuck L."/>
            <person name="Ait-Zahra M."/>
            <person name="Aldredge T."/>
            <person name="Allen N."/>
            <person name="An P."/>
            <person name="Anderson S."/>
            <person name="Antoine C."/>
            <person name="Arachchi H."/>
            <person name="Aslam A."/>
            <person name="Ayotte L."/>
            <person name="Bachantsang P."/>
            <person name="Barry A."/>
            <person name="Bayul T."/>
            <person name="Benamara M."/>
            <person name="Berlin A."/>
            <person name="Bessette D."/>
            <person name="Blitshteyn B."/>
            <person name="Bloom T."/>
            <person name="Blye J."/>
            <person name="Boguslavskiy L."/>
            <person name="Bonnet C."/>
            <person name="Boukhgalter B."/>
            <person name="Brown A."/>
            <person name="Cahill P."/>
            <person name="Calixte N."/>
            <person name="Camarata J."/>
            <person name="Cheshatsang Y."/>
            <person name="Chu J."/>
            <person name="Citroen M."/>
            <person name="Collymore A."/>
            <person name="Cooke P."/>
            <person name="Dawoe T."/>
            <person name="Daza R."/>
            <person name="Decktor K."/>
            <person name="DeGray S."/>
            <person name="Dhargay N."/>
            <person name="Dooley K."/>
            <person name="Dooley K."/>
            <person name="Dorje P."/>
            <person name="Dorjee K."/>
            <person name="Dorris L."/>
            <person name="Duffey N."/>
            <person name="Dupes A."/>
            <person name="Egbiremolen O."/>
            <person name="Elong R."/>
            <person name="Falk J."/>
            <person name="Farina A."/>
            <person name="Faro S."/>
            <person name="Ferguson D."/>
            <person name="Ferreira P."/>
            <person name="Fisher S."/>
            <person name="FitzGerald M."/>
            <person name="Foley K."/>
            <person name="Foley C."/>
            <person name="Franke A."/>
            <person name="Friedrich D."/>
            <person name="Gage D."/>
            <person name="Garber M."/>
            <person name="Gearin G."/>
            <person name="Giannoukos G."/>
            <person name="Goode T."/>
            <person name="Goyette A."/>
            <person name="Graham J."/>
            <person name="Grandbois E."/>
            <person name="Gyaltsen K."/>
            <person name="Hafez N."/>
            <person name="Hagopian D."/>
            <person name="Hagos B."/>
            <person name="Hall J."/>
            <person name="Healy C."/>
            <person name="Hegarty R."/>
            <person name="Honan T."/>
            <person name="Horn A."/>
            <person name="Houde N."/>
            <person name="Hughes L."/>
            <person name="Hunnicutt L."/>
            <person name="Husby M."/>
            <person name="Jester B."/>
            <person name="Jones C."/>
            <person name="Kamat A."/>
            <person name="Kanga B."/>
            <person name="Kells C."/>
            <person name="Khazanovich D."/>
            <person name="Kieu A.C."/>
            <person name="Kisner P."/>
            <person name="Kumar M."/>
            <person name="Lance K."/>
            <person name="Landers T."/>
            <person name="Lara M."/>
            <person name="Lee W."/>
            <person name="Leger J.P."/>
            <person name="Lennon N."/>
            <person name="Leuper L."/>
            <person name="LeVine S."/>
            <person name="Liu J."/>
            <person name="Liu X."/>
            <person name="Lokyitsang Y."/>
            <person name="Lokyitsang T."/>
            <person name="Lui A."/>
            <person name="Macdonald J."/>
            <person name="Major J."/>
            <person name="Marabella R."/>
            <person name="Maru K."/>
            <person name="Matthews C."/>
            <person name="McDonough S."/>
            <person name="Mehta T."/>
            <person name="Meldrim J."/>
            <person name="Melnikov A."/>
            <person name="Meneus L."/>
            <person name="Mihalev A."/>
            <person name="Mihova T."/>
            <person name="Miller K."/>
            <person name="Mittelman R."/>
            <person name="Mlenga V."/>
            <person name="Mulrain L."/>
            <person name="Munson G."/>
            <person name="Navidi A."/>
            <person name="Naylor J."/>
            <person name="Nguyen T."/>
            <person name="Nguyen N."/>
            <person name="Nguyen C."/>
            <person name="Nguyen T."/>
            <person name="Nicol R."/>
            <person name="Norbu N."/>
            <person name="Norbu C."/>
            <person name="Novod N."/>
            <person name="Nyima T."/>
            <person name="Olandt P."/>
            <person name="O'Neill B."/>
            <person name="O'Neill K."/>
            <person name="Osman S."/>
            <person name="Oyono L."/>
            <person name="Patti C."/>
            <person name="Perrin D."/>
            <person name="Phunkhang P."/>
            <person name="Pierre F."/>
            <person name="Priest M."/>
            <person name="Rachupka A."/>
            <person name="Raghuraman S."/>
            <person name="Rameau R."/>
            <person name="Ray V."/>
            <person name="Raymond C."/>
            <person name="Rege F."/>
            <person name="Rise C."/>
            <person name="Rogers J."/>
            <person name="Rogov P."/>
            <person name="Sahalie J."/>
            <person name="Settipalli S."/>
            <person name="Sharpe T."/>
            <person name="Shea T."/>
            <person name="Sheehan M."/>
            <person name="Sherpa N."/>
            <person name="Shi J."/>
            <person name="Shih D."/>
            <person name="Sloan J."/>
            <person name="Smith C."/>
            <person name="Sparrow T."/>
            <person name="Stalker J."/>
            <person name="Stange-Thomann N."/>
            <person name="Stavropoulos S."/>
            <person name="Stone C."/>
            <person name="Stone S."/>
            <person name="Sykes S."/>
            <person name="Tchuinga P."/>
            <person name="Tenzing P."/>
            <person name="Tesfaye S."/>
            <person name="Thoulutsang D."/>
            <person name="Thoulutsang Y."/>
            <person name="Topham K."/>
            <person name="Topping I."/>
            <person name="Tsamla T."/>
            <person name="Vassiliev H."/>
            <person name="Venkataraman V."/>
            <person name="Vo A."/>
            <person name="Wangchuk T."/>
            <person name="Wangdi T."/>
            <person name="Weiand M."/>
            <person name="Wilkinson J."/>
            <person name="Wilson A."/>
            <person name="Yadav S."/>
            <person name="Yang S."/>
            <person name="Yang X."/>
            <person name="Young G."/>
            <person name="Yu Q."/>
            <person name="Zainoun J."/>
            <person name="Zembek L."/>
            <person name="Zimmer A."/>
            <person name="Lander E.S."/>
        </authorList>
    </citation>
    <scope>NUCLEOTIDE SEQUENCE [LARGE SCALE GENOMIC DNA]</scope>
    <source>
        <strain evidence="1">Boxer</strain>
    </source>
</reference>
<evidence type="ECO:0000313" key="2">
    <source>
        <dbReference type="Proteomes" id="UP000002254"/>
    </source>
</evidence>
<name>A0A8P0TSM4_CANLF</name>
<organism evidence="1 2">
    <name type="scientific">Canis lupus familiaris</name>
    <name type="common">Dog</name>
    <name type="synonym">Canis familiaris</name>
    <dbReference type="NCBI Taxonomy" id="9615"/>
    <lineage>
        <taxon>Eukaryota</taxon>
        <taxon>Metazoa</taxon>
        <taxon>Chordata</taxon>
        <taxon>Craniata</taxon>
        <taxon>Vertebrata</taxon>
        <taxon>Euteleostomi</taxon>
        <taxon>Mammalia</taxon>
        <taxon>Eutheria</taxon>
        <taxon>Laurasiatheria</taxon>
        <taxon>Carnivora</taxon>
        <taxon>Caniformia</taxon>
        <taxon>Canidae</taxon>
        <taxon>Canis</taxon>
    </lineage>
</organism>
<dbReference type="AlphaFoldDB" id="A0A8P0TSM4"/>
<reference evidence="1" key="2">
    <citation type="submission" date="2025-08" db="UniProtKB">
        <authorList>
            <consortium name="Ensembl"/>
        </authorList>
    </citation>
    <scope>IDENTIFICATION</scope>
</reference>
<accession>A0A8P0TSM4</accession>
<sequence length="132" mass="15578">YVICKYLLPFCRLSLSFVDCILCCAKASYLDEVPIVHFAFVSFAFVDVSCKKLLWPSSKRVLPVFFSRILMESCLTFRSFIHFEFIFVYGEREWSSFILLHVDVQFSQHHLLKRLSFFQWIVFPPLSNISCP</sequence>
<proteinExistence type="predicted"/>
<evidence type="ECO:0000313" key="1">
    <source>
        <dbReference type="Ensembl" id="ENSCAFP00000073477.1"/>
    </source>
</evidence>
<protein>
    <submittedName>
        <fullName evidence="1">Uncharacterized protein</fullName>
    </submittedName>
</protein>
<dbReference type="Ensembl" id="ENSCAFT00000098854.1">
    <property type="protein sequence ID" value="ENSCAFP00000073477.1"/>
    <property type="gene ID" value="ENSCAFG00000053968.1"/>
</dbReference>